<protein>
    <submittedName>
        <fullName evidence="1">Catalytic domain-containing protein</fullName>
    </submittedName>
</protein>
<dbReference type="Gene3D" id="2.120.10.30">
    <property type="entry name" value="TolB, C-terminal domain"/>
    <property type="match status" value="1"/>
</dbReference>
<dbReference type="InterPro" id="IPR011042">
    <property type="entry name" value="6-blade_b-propeller_TolB-like"/>
</dbReference>
<reference evidence="1 2" key="1">
    <citation type="journal article" date="2018" name="Mol. Plant">
        <title>The genome of Artemisia annua provides insight into the evolution of Asteraceae family and artemisinin biosynthesis.</title>
        <authorList>
            <person name="Shen Q."/>
            <person name="Zhang L."/>
            <person name="Liao Z."/>
            <person name="Wang S."/>
            <person name="Yan T."/>
            <person name="Shi P."/>
            <person name="Liu M."/>
            <person name="Fu X."/>
            <person name="Pan Q."/>
            <person name="Wang Y."/>
            <person name="Lv Z."/>
            <person name="Lu X."/>
            <person name="Zhang F."/>
            <person name="Jiang W."/>
            <person name="Ma Y."/>
            <person name="Chen M."/>
            <person name="Hao X."/>
            <person name="Li L."/>
            <person name="Tang Y."/>
            <person name="Lv G."/>
            <person name="Zhou Y."/>
            <person name="Sun X."/>
            <person name="Brodelius P.E."/>
            <person name="Rose J.K.C."/>
            <person name="Tang K."/>
        </authorList>
    </citation>
    <scope>NUCLEOTIDE SEQUENCE [LARGE SCALE GENOMIC DNA]</scope>
    <source>
        <strain evidence="2">cv. Huhao1</strain>
        <tissue evidence="1">Leaf</tissue>
    </source>
</reference>
<dbReference type="AlphaFoldDB" id="A0A2U1N1B1"/>
<keyword evidence="2" id="KW-1185">Reference proteome</keyword>
<evidence type="ECO:0000313" key="2">
    <source>
        <dbReference type="Proteomes" id="UP000245207"/>
    </source>
</evidence>
<evidence type="ECO:0000313" key="1">
    <source>
        <dbReference type="EMBL" id="PWA67256.1"/>
    </source>
</evidence>
<gene>
    <name evidence="1" type="ORF">CTI12_AA320310</name>
</gene>
<organism evidence="1 2">
    <name type="scientific">Artemisia annua</name>
    <name type="common">Sweet wormwood</name>
    <dbReference type="NCBI Taxonomy" id="35608"/>
    <lineage>
        <taxon>Eukaryota</taxon>
        <taxon>Viridiplantae</taxon>
        <taxon>Streptophyta</taxon>
        <taxon>Embryophyta</taxon>
        <taxon>Tracheophyta</taxon>
        <taxon>Spermatophyta</taxon>
        <taxon>Magnoliopsida</taxon>
        <taxon>eudicotyledons</taxon>
        <taxon>Gunneridae</taxon>
        <taxon>Pentapetalae</taxon>
        <taxon>asterids</taxon>
        <taxon>campanulids</taxon>
        <taxon>Asterales</taxon>
        <taxon>Asteraceae</taxon>
        <taxon>Asteroideae</taxon>
        <taxon>Anthemideae</taxon>
        <taxon>Artemisiinae</taxon>
        <taxon>Artemisia</taxon>
    </lineage>
</organism>
<dbReference type="Proteomes" id="UP000245207">
    <property type="component" value="Unassembled WGS sequence"/>
</dbReference>
<dbReference type="EMBL" id="PKPP01003869">
    <property type="protein sequence ID" value="PWA67256.1"/>
    <property type="molecule type" value="Genomic_DNA"/>
</dbReference>
<sequence length="67" mass="7749">MTLIPYRYVKFLVYHKNDYEEVDVITKNENYGWRVYEGDTLYTPEQATPGGNTSAKSINPIFPVMGI</sequence>
<accession>A0A2U1N1B1</accession>
<proteinExistence type="predicted"/>
<dbReference type="OrthoDB" id="10266706at2759"/>
<comment type="caution">
    <text evidence="1">The sequence shown here is derived from an EMBL/GenBank/DDBJ whole genome shotgun (WGS) entry which is preliminary data.</text>
</comment>
<name>A0A2U1N1B1_ARTAN</name>
<dbReference type="STRING" id="35608.A0A2U1N1B1"/>